<keyword evidence="4" id="KW-1185">Reference proteome</keyword>
<dbReference type="GeneID" id="69986881"/>
<dbReference type="EMBL" id="BKBO01000001">
    <property type="protein sequence ID" value="GEQ48212.1"/>
    <property type="molecule type" value="Genomic_DNA"/>
</dbReference>
<name>A0AAN4RKY4_9ENTE</name>
<organism evidence="2 3">
    <name type="scientific">Tetragenococcus koreensis</name>
    <dbReference type="NCBI Taxonomy" id="290335"/>
    <lineage>
        <taxon>Bacteria</taxon>
        <taxon>Bacillati</taxon>
        <taxon>Bacillota</taxon>
        <taxon>Bacilli</taxon>
        <taxon>Lactobacillales</taxon>
        <taxon>Enterococcaceae</taxon>
        <taxon>Tetragenococcus</taxon>
    </lineage>
</organism>
<protein>
    <submittedName>
        <fullName evidence="2">Uncharacterized protein</fullName>
    </submittedName>
</protein>
<dbReference type="EMBL" id="BKBQ01000001">
    <property type="protein sequence ID" value="GEQ53220.1"/>
    <property type="molecule type" value="Genomic_DNA"/>
</dbReference>
<evidence type="ECO:0000313" key="1">
    <source>
        <dbReference type="EMBL" id="GEQ48212.1"/>
    </source>
</evidence>
<dbReference type="AlphaFoldDB" id="A0AAN4RKY4"/>
<sequence>MKNYEINETKEIPFEQLFHLYQSAGGTDYTKEPEKLTEGVKHSLKVLTA</sequence>
<dbReference type="Proteomes" id="UP000886597">
    <property type="component" value="Unassembled WGS sequence"/>
</dbReference>
<comment type="caution">
    <text evidence="2">The sequence shown here is derived from an EMBL/GenBank/DDBJ whole genome shotgun (WGS) entry which is preliminary data.</text>
</comment>
<gene>
    <name evidence="1" type="ORF">TK11N_00640</name>
    <name evidence="2" type="ORF">TK2N_00640</name>
</gene>
<evidence type="ECO:0000313" key="3">
    <source>
        <dbReference type="Proteomes" id="UP000886597"/>
    </source>
</evidence>
<dbReference type="Proteomes" id="UP000886607">
    <property type="component" value="Unassembled WGS sequence"/>
</dbReference>
<reference evidence="2" key="1">
    <citation type="submission" date="2019-08" db="EMBL/GenBank/DDBJ databases">
        <authorList>
            <person name="Ishikawa M."/>
            <person name="Suzuki T."/>
            <person name="Matsutani M."/>
        </authorList>
    </citation>
    <scope>NUCLEOTIDE SEQUENCE</scope>
    <source>
        <strain evidence="2">7C1</strain>
        <strain evidence="1">8C4</strain>
    </source>
</reference>
<evidence type="ECO:0000313" key="2">
    <source>
        <dbReference type="EMBL" id="GEQ53220.1"/>
    </source>
</evidence>
<reference evidence="2" key="2">
    <citation type="journal article" date="2020" name="Int. Dairy J.">
        <title>Lactic acid bacterial diversity in Brie cheese focusing on salt concentration and pH of isolation medium and characterisation of halophilic and alkaliphilic lactic acid bacterial isolates.</title>
        <authorList>
            <person name="Unno R."/>
            <person name="Matsutani M."/>
            <person name="Suzuki T."/>
            <person name="Kodama K."/>
            <person name="Matsushita H."/>
            <person name="Yamasato K."/>
            <person name="Koizumi Y."/>
            <person name="Ishikawa M."/>
        </authorList>
    </citation>
    <scope>NUCLEOTIDE SEQUENCE</scope>
    <source>
        <strain evidence="2">7C1</strain>
        <strain evidence="1">8C4</strain>
    </source>
</reference>
<accession>A0AAN4RKY4</accession>
<dbReference type="RefSeq" id="WP_157977724.1">
    <property type="nucleotide sequence ID" value="NZ_BJYN01000074.1"/>
</dbReference>
<evidence type="ECO:0000313" key="4">
    <source>
        <dbReference type="Proteomes" id="UP000886607"/>
    </source>
</evidence>
<proteinExistence type="predicted"/>